<sequence length="55" mass="6562">MSPAPEGFCKDCDEWLSMYVNLLEEHFHVLTLVEMEQATQERLERLRDAPRKVRL</sequence>
<organism evidence="1">
    <name type="scientific">marine sediment metagenome</name>
    <dbReference type="NCBI Taxonomy" id="412755"/>
    <lineage>
        <taxon>unclassified sequences</taxon>
        <taxon>metagenomes</taxon>
        <taxon>ecological metagenomes</taxon>
    </lineage>
</organism>
<evidence type="ECO:0000313" key="1">
    <source>
        <dbReference type="EMBL" id="KKM75474.1"/>
    </source>
</evidence>
<comment type="caution">
    <text evidence="1">The sequence shown here is derived from an EMBL/GenBank/DDBJ whole genome shotgun (WGS) entry which is preliminary data.</text>
</comment>
<accession>A0A0F9K099</accession>
<name>A0A0F9K099_9ZZZZ</name>
<proteinExistence type="predicted"/>
<reference evidence="1" key="1">
    <citation type="journal article" date="2015" name="Nature">
        <title>Complex archaea that bridge the gap between prokaryotes and eukaryotes.</title>
        <authorList>
            <person name="Spang A."/>
            <person name="Saw J.H."/>
            <person name="Jorgensen S.L."/>
            <person name="Zaremba-Niedzwiedzka K."/>
            <person name="Martijn J."/>
            <person name="Lind A.E."/>
            <person name="van Eijk R."/>
            <person name="Schleper C."/>
            <person name="Guy L."/>
            <person name="Ettema T.J."/>
        </authorList>
    </citation>
    <scope>NUCLEOTIDE SEQUENCE</scope>
</reference>
<gene>
    <name evidence="1" type="ORF">LCGC14_1389960</name>
</gene>
<dbReference type="EMBL" id="LAZR01008971">
    <property type="protein sequence ID" value="KKM75474.1"/>
    <property type="molecule type" value="Genomic_DNA"/>
</dbReference>
<protein>
    <submittedName>
        <fullName evidence="1">Uncharacterized protein</fullName>
    </submittedName>
</protein>
<dbReference type="AlphaFoldDB" id="A0A0F9K099"/>